<reference evidence="1 2" key="1">
    <citation type="submission" date="2016-11" db="EMBL/GenBank/DDBJ databases">
        <title>The macronuclear genome of Stentor coeruleus: a giant cell with tiny introns.</title>
        <authorList>
            <person name="Slabodnick M."/>
            <person name="Ruby J.G."/>
            <person name="Reiff S.B."/>
            <person name="Swart E.C."/>
            <person name="Gosai S."/>
            <person name="Prabakaran S."/>
            <person name="Witkowska E."/>
            <person name="Larue G.E."/>
            <person name="Fisher S."/>
            <person name="Freeman R.M."/>
            <person name="Gunawardena J."/>
            <person name="Chu W."/>
            <person name="Stover N.A."/>
            <person name="Gregory B.D."/>
            <person name="Nowacki M."/>
            <person name="Derisi J."/>
            <person name="Roy S.W."/>
            <person name="Marshall W.F."/>
            <person name="Sood P."/>
        </authorList>
    </citation>
    <scope>NUCLEOTIDE SEQUENCE [LARGE SCALE GENOMIC DNA]</scope>
    <source>
        <strain evidence="1">WM001</strain>
    </source>
</reference>
<name>A0A1R2D404_9CILI</name>
<comment type="caution">
    <text evidence="1">The sequence shown here is derived from an EMBL/GenBank/DDBJ whole genome shotgun (WGS) entry which is preliminary data.</text>
</comment>
<dbReference type="AlphaFoldDB" id="A0A1R2D404"/>
<organism evidence="1 2">
    <name type="scientific">Stentor coeruleus</name>
    <dbReference type="NCBI Taxonomy" id="5963"/>
    <lineage>
        <taxon>Eukaryota</taxon>
        <taxon>Sar</taxon>
        <taxon>Alveolata</taxon>
        <taxon>Ciliophora</taxon>
        <taxon>Postciliodesmatophora</taxon>
        <taxon>Heterotrichea</taxon>
        <taxon>Heterotrichida</taxon>
        <taxon>Stentoridae</taxon>
        <taxon>Stentor</taxon>
    </lineage>
</organism>
<sequence length="218" mass="25151">MAKRPKSRDNIWKTEEVLQVIPKIEDLLTSNLQKIQLKYRSLSESFCINNEILEKPTSLKPRVSHCYRRPLFFPNHLNNTFEKSKKPSSRPPTCRSKNFAVQTDGNIHKESILYARITPRIRTRKEISIPVIKLEKSLPDNRHSRTLTQNDADLFKVLPFPFPLSNRKEGFLKIKAKKNSTTNTKIEGVIMDAMNTLSSGGLSQSSLMQNFVPMFSYE</sequence>
<accession>A0A1R2D404</accession>
<proteinExistence type="predicted"/>
<dbReference type="EMBL" id="MPUH01000005">
    <property type="protein sequence ID" value="OMJ95992.1"/>
    <property type="molecule type" value="Genomic_DNA"/>
</dbReference>
<protein>
    <submittedName>
        <fullName evidence="1">Uncharacterized protein</fullName>
    </submittedName>
</protein>
<dbReference type="Proteomes" id="UP000187209">
    <property type="component" value="Unassembled WGS sequence"/>
</dbReference>
<evidence type="ECO:0000313" key="1">
    <source>
        <dbReference type="EMBL" id="OMJ95992.1"/>
    </source>
</evidence>
<keyword evidence="2" id="KW-1185">Reference proteome</keyword>
<evidence type="ECO:0000313" key="2">
    <source>
        <dbReference type="Proteomes" id="UP000187209"/>
    </source>
</evidence>
<gene>
    <name evidence="1" type="ORF">SteCoe_557</name>
</gene>